<reference evidence="3 4" key="1">
    <citation type="submission" date="2016-06" db="EMBL/GenBank/DDBJ databases">
        <title>Three novel species with peptidoglycan cell walls form the new genus Lacunisphaera gen. nov. in the family Opitutaceae of the verrucomicrobial subdivision 4.</title>
        <authorList>
            <person name="Rast P."/>
            <person name="Gloeckner I."/>
            <person name="Jogler M."/>
            <person name="Boedeker C."/>
            <person name="Jeske O."/>
            <person name="Wiegand S."/>
            <person name="Reinhardt R."/>
            <person name="Schumann P."/>
            <person name="Rohde M."/>
            <person name="Spring S."/>
            <person name="Gloeckner F.O."/>
            <person name="Jogler C."/>
        </authorList>
    </citation>
    <scope>NUCLEOTIDE SEQUENCE [LARGE SCALE GENOMIC DNA]</scope>
    <source>
        <strain evidence="3 4">IG16b</strain>
    </source>
</reference>
<dbReference type="PANTHER" id="PTHR10728">
    <property type="entry name" value="CYTOSOLIC PHOSPHOLIPASE A2"/>
    <property type="match status" value="1"/>
</dbReference>
<dbReference type="InterPro" id="IPR016035">
    <property type="entry name" value="Acyl_Trfase/lysoPLipase"/>
</dbReference>
<dbReference type="STRING" id="1838286.Verru16b_00235"/>
<proteinExistence type="predicted"/>
<dbReference type="OrthoDB" id="100544at2"/>
<dbReference type="PANTHER" id="PTHR10728:SF40">
    <property type="entry name" value="PATATIN FAMILY PROTEIN"/>
    <property type="match status" value="1"/>
</dbReference>
<dbReference type="AlphaFoldDB" id="A0A1I7PHU7"/>
<keyword evidence="4" id="KW-1185">Reference proteome</keyword>
<evidence type="ECO:0000313" key="3">
    <source>
        <dbReference type="EMBL" id="AOS43192.1"/>
    </source>
</evidence>
<evidence type="ECO:0000256" key="1">
    <source>
        <dbReference type="ARBA" id="ARBA00023098"/>
    </source>
</evidence>
<dbReference type="Pfam" id="PF01734">
    <property type="entry name" value="Patatin"/>
    <property type="match status" value="1"/>
</dbReference>
<accession>A0A1I7PHU7</accession>
<dbReference type="RefSeq" id="WP_069960575.1">
    <property type="nucleotide sequence ID" value="NZ_CP016094.1"/>
</dbReference>
<keyword evidence="1" id="KW-0443">Lipid metabolism</keyword>
<name>A0A1I7PHU7_9BACT</name>
<sequence>MKTLSLLRILTLAAAGPLVLLPIGCNTIPKTERALGTFPVKMEQAEQELIGSPEWGLALSGGGIRSSLFAIGGLKALHDSGRLKDVKIISSVSGGSYAAYWLYSNNQAQLEESKTKEFGWFSLDDQNFNVRVAELSLTSNFVTNAQYVGALAQGAVTFSPGAAAVNLYDQRLKRTYGARDIKDASITDLHSAVADGQSPYLVVNATVTKPKAQLGWADGLLEMTPLFVGNQQFGYRPWVNEPIQFRRAVAISGSAVTAFLQQPITMPDGKAPAEVTGTDGGKSENLGAIALIRRGVPNIIIFDAEFDPKYRYGAYQNLKNRLAEWNLALSNRELDAYIEGQFSNEAARAVLKQAVHKVDVMTKGTQNKISTIYYVKMALSDDIVTKLRASEGDTEARQYLEDFRGALSNGQQPEVWRKPWTWNQPDWKPERVAAVPAPPLDRWLAAVTWDYSGFLNSPNAPSGFIARRFKFPMYGTEDQSFYGDQAIAYIGLGYLAASEIMK</sequence>
<dbReference type="EMBL" id="CP016094">
    <property type="protein sequence ID" value="AOS43192.1"/>
    <property type="molecule type" value="Genomic_DNA"/>
</dbReference>
<evidence type="ECO:0000313" key="4">
    <source>
        <dbReference type="Proteomes" id="UP000095228"/>
    </source>
</evidence>
<organism evidence="3 4">
    <name type="scientific">Lacunisphaera limnophila</name>
    <dbReference type="NCBI Taxonomy" id="1838286"/>
    <lineage>
        <taxon>Bacteria</taxon>
        <taxon>Pseudomonadati</taxon>
        <taxon>Verrucomicrobiota</taxon>
        <taxon>Opitutia</taxon>
        <taxon>Opitutales</taxon>
        <taxon>Opitutaceae</taxon>
        <taxon>Lacunisphaera</taxon>
    </lineage>
</organism>
<dbReference type="GO" id="GO:0005829">
    <property type="term" value="C:cytosol"/>
    <property type="evidence" value="ECO:0007669"/>
    <property type="project" value="TreeGrafter"/>
</dbReference>
<dbReference type="Proteomes" id="UP000095228">
    <property type="component" value="Chromosome"/>
</dbReference>
<dbReference type="KEGG" id="obg:Verru16b_00235"/>
<dbReference type="Gene3D" id="3.40.1090.10">
    <property type="entry name" value="Cytosolic phospholipase A2 catalytic domain"/>
    <property type="match status" value="1"/>
</dbReference>
<dbReference type="PATRIC" id="fig|1838286.3.peg.237"/>
<gene>
    <name evidence="3" type="ORF">Verru16b_00235</name>
</gene>
<dbReference type="SUPFAM" id="SSF52151">
    <property type="entry name" value="FabD/lysophospholipase-like"/>
    <property type="match status" value="1"/>
</dbReference>
<evidence type="ECO:0000259" key="2">
    <source>
        <dbReference type="Pfam" id="PF01734"/>
    </source>
</evidence>
<dbReference type="InterPro" id="IPR002641">
    <property type="entry name" value="PNPLA_dom"/>
</dbReference>
<dbReference type="GO" id="GO:0004623">
    <property type="term" value="F:phospholipase A2 activity"/>
    <property type="evidence" value="ECO:0007669"/>
    <property type="project" value="TreeGrafter"/>
</dbReference>
<dbReference type="GO" id="GO:0046475">
    <property type="term" value="P:glycerophospholipid catabolic process"/>
    <property type="evidence" value="ECO:0007669"/>
    <property type="project" value="TreeGrafter"/>
</dbReference>
<feature type="domain" description="PNPLA" evidence="2">
    <location>
        <begin position="57"/>
        <end position="289"/>
    </location>
</feature>
<protein>
    <submittedName>
        <fullName evidence="3">Patatin-like phospholipase</fullName>
    </submittedName>
</protein>